<dbReference type="InterPro" id="IPR037143">
    <property type="entry name" value="4-PPantetheinyl_Trfase_dom_sf"/>
</dbReference>
<evidence type="ECO:0000259" key="4">
    <source>
        <dbReference type="Pfam" id="PF22624"/>
    </source>
</evidence>
<name>A0ABS2NE64_9BACI</name>
<dbReference type="Pfam" id="PF01648">
    <property type="entry name" value="ACPS"/>
    <property type="match status" value="1"/>
</dbReference>
<dbReference type="InterPro" id="IPR008278">
    <property type="entry name" value="4-PPantetheinyl_Trfase_dom"/>
</dbReference>
<dbReference type="SUPFAM" id="SSF56214">
    <property type="entry name" value="4'-phosphopantetheinyl transferase"/>
    <property type="match status" value="2"/>
</dbReference>
<dbReference type="RefSeq" id="WP_205173188.1">
    <property type="nucleotide sequence ID" value="NZ_JAFBDZ010000002.1"/>
</dbReference>
<dbReference type="Gene3D" id="3.90.470.20">
    <property type="entry name" value="4'-phosphopantetheinyl transferase domain"/>
    <property type="match status" value="2"/>
</dbReference>
<dbReference type="GO" id="GO:0016740">
    <property type="term" value="F:transferase activity"/>
    <property type="evidence" value="ECO:0007669"/>
    <property type="project" value="UniProtKB-KW"/>
</dbReference>
<feature type="domain" description="4'-phosphopantetheinyl transferase N-terminal" evidence="4">
    <location>
        <begin position="20"/>
        <end position="99"/>
    </location>
</feature>
<comment type="similarity">
    <text evidence="1">Belongs to the P-Pant transferase superfamily. Gsp/Sfp/HetI/AcpT family.</text>
</comment>
<feature type="domain" description="4'-phosphopantetheinyl transferase" evidence="3">
    <location>
        <begin position="106"/>
        <end position="202"/>
    </location>
</feature>
<dbReference type="InterPro" id="IPR050559">
    <property type="entry name" value="P-Pant_transferase_sf"/>
</dbReference>
<dbReference type="PANTHER" id="PTHR12215">
    <property type="entry name" value="PHOSPHOPANTETHEINE TRANSFERASE"/>
    <property type="match status" value="1"/>
</dbReference>
<evidence type="ECO:0000259" key="3">
    <source>
        <dbReference type="Pfam" id="PF01648"/>
    </source>
</evidence>
<dbReference type="PANTHER" id="PTHR12215:SF10">
    <property type="entry name" value="L-AMINOADIPATE-SEMIALDEHYDE DEHYDROGENASE-PHOSPHOPANTETHEINYL TRANSFERASE"/>
    <property type="match status" value="1"/>
</dbReference>
<keyword evidence="2 5" id="KW-0808">Transferase</keyword>
<sequence length="224" mass="26190">MNKPIIYYVSLSEISDQEFFHYYHTNLTEEDRVMTDRFSMKRLKEYVVGRALLKSALKLEVGLDIHLLKLGKNHYGKPFLEEFEGIHFNLSHSEDLIMVILSDTSPVGVDVEFARKDYLDVMDEVFSLEERKHIQSLSNEEEKILSFFKLWTKKEAIMKADGRGFSYPLKSLEFSSIDDTNGFINGWWFRTFTLEEDYVVSIASKHSCRTPCIRKLAFNSTIEN</sequence>
<reference evidence="5 6" key="1">
    <citation type="submission" date="2021-01" db="EMBL/GenBank/DDBJ databases">
        <title>Genomic Encyclopedia of Type Strains, Phase IV (KMG-IV): sequencing the most valuable type-strain genomes for metagenomic binning, comparative biology and taxonomic classification.</title>
        <authorList>
            <person name="Goeker M."/>
        </authorList>
    </citation>
    <scope>NUCLEOTIDE SEQUENCE [LARGE SCALE GENOMIC DNA]</scope>
    <source>
        <strain evidence="5 6">DSM 24834</strain>
    </source>
</reference>
<accession>A0ABS2NE64</accession>
<gene>
    <name evidence="5" type="ORF">JOC86_002661</name>
</gene>
<dbReference type="InterPro" id="IPR055066">
    <property type="entry name" value="AASDHPPT_N"/>
</dbReference>
<organism evidence="5 6">
    <name type="scientific">Rossellomorea pakistanensis</name>
    <dbReference type="NCBI Taxonomy" id="992288"/>
    <lineage>
        <taxon>Bacteria</taxon>
        <taxon>Bacillati</taxon>
        <taxon>Bacillota</taxon>
        <taxon>Bacilli</taxon>
        <taxon>Bacillales</taxon>
        <taxon>Bacillaceae</taxon>
        <taxon>Rossellomorea</taxon>
    </lineage>
</organism>
<evidence type="ECO:0000256" key="1">
    <source>
        <dbReference type="ARBA" id="ARBA00010990"/>
    </source>
</evidence>
<dbReference type="EC" id="2.7.8.-" evidence="5"/>
<evidence type="ECO:0000313" key="5">
    <source>
        <dbReference type="EMBL" id="MBM7586119.1"/>
    </source>
</evidence>
<dbReference type="Pfam" id="PF22624">
    <property type="entry name" value="AASDHPPT_N"/>
    <property type="match status" value="1"/>
</dbReference>
<evidence type="ECO:0000313" key="6">
    <source>
        <dbReference type="Proteomes" id="UP001646157"/>
    </source>
</evidence>
<evidence type="ECO:0000256" key="2">
    <source>
        <dbReference type="ARBA" id="ARBA00022679"/>
    </source>
</evidence>
<keyword evidence="6" id="KW-1185">Reference proteome</keyword>
<comment type="caution">
    <text evidence="5">The sequence shown here is derived from an EMBL/GenBank/DDBJ whole genome shotgun (WGS) entry which is preliminary data.</text>
</comment>
<dbReference type="EMBL" id="JAFBDZ010000002">
    <property type="protein sequence ID" value="MBM7586119.1"/>
    <property type="molecule type" value="Genomic_DNA"/>
</dbReference>
<proteinExistence type="inferred from homology"/>
<protein>
    <submittedName>
        <fullName evidence="5">4'-phosphopantetheinyl transferase</fullName>
        <ecNumber evidence="5">2.7.8.-</ecNumber>
    </submittedName>
</protein>
<dbReference type="Proteomes" id="UP001646157">
    <property type="component" value="Unassembled WGS sequence"/>
</dbReference>